<accession>F0QQW0</accession>
<dbReference type="AlphaFoldDB" id="F0QQW0"/>
<evidence type="ECO:0000313" key="3">
    <source>
        <dbReference type="Proteomes" id="UP000007484"/>
    </source>
</evidence>
<evidence type="ECO:0000313" key="2">
    <source>
        <dbReference type="EMBL" id="ADX97880.1"/>
    </source>
</evidence>
<evidence type="ECO:0000256" key="1">
    <source>
        <dbReference type="SAM" id="SignalP"/>
    </source>
</evidence>
<proteinExistence type="predicted"/>
<feature type="chain" id="PRO_5003258776" evidence="1">
    <location>
        <begin position="20"/>
        <end position="149"/>
    </location>
</feature>
<protein>
    <submittedName>
        <fullName evidence="2">Uncharacterized protein</fullName>
    </submittedName>
</protein>
<keyword evidence="1" id="KW-0732">Signal</keyword>
<reference evidence="2 3" key="1">
    <citation type="journal article" date="2011" name="J. Bacteriol.">
        <title>Complete genome sequences of two hemotropic Mycoplasmas, Mycoplasma haemofelis strain Ohio2 and Mycoplasma suis strain Illinois.</title>
        <authorList>
            <person name="Messick J.B."/>
            <person name="Santos A.P."/>
            <person name="Guimaraes A.M."/>
        </authorList>
    </citation>
    <scope>NUCLEOTIDE SEQUENCE [LARGE SCALE GENOMIC DNA]</scope>
    <source>
        <strain evidence="2 3">Illinois</strain>
    </source>
</reference>
<dbReference type="Proteomes" id="UP000007484">
    <property type="component" value="Chromosome"/>
</dbReference>
<gene>
    <name evidence="2" type="ordered locus">MSU_0338</name>
</gene>
<keyword evidence="3" id="KW-1185">Reference proteome</keyword>
<dbReference type="HOGENOM" id="CLU_119025_0_0_14"/>
<sequence length="149" mass="17072">MLKSLLVPVLLLTTGAAGSGTITYLSKDQNRNKNSNNLTFYKQGKDENPEWWNFLIAQNSKWYLDSSKRQQLGGNSSSGKWSEMLQSTGSSNLLDKSKESKSLEIFLEDYRCDQLIKKIQEKENIKSYLEEKVNSEKLLINCEDKKPQI</sequence>
<feature type="signal peptide" evidence="1">
    <location>
        <begin position="1"/>
        <end position="19"/>
    </location>
</feature>
<organism evidence="2 3">
    <name type="scientific">Mycoplasma suis (strain Illinois)</name>
    <dbReference type="NCBI Taxonomy" id="768700"/>
    <lineage>
        <taxon>Bacteria</taxon>
        <taxon>Bacillati</taxon>
        <taxon>Mycoplasmatota</taxon>
        <taxon>Mollicutes</taxon>
        <taxon>Mycoplasmataceae</taxon>
        <taxon>Mycoplasma</taxon>
    </lineage>
</organism>
<dbReference type="RefSeq" id="WP_013608987.1">
    <property type="nucleotide sequence ID" value="NC_015155.1"/>
</dbReference>
<dbReference type="KEGG" id="mss:MSU_0338"/>
<dbReference type="STRING" id="768700.MSU_0338"/>
<dbReference type="EMBL" id="CP002525">
    <property type="protein sequence ID" value="ADX97880.1"/>
    <property type="molecule type" value="Genomic_DNA"/>
</dbReference>
<name>F0QQW0_MYCSL</name>